<organism evidence="1">
    <name type="scientific">uncultured Stenotrophomonas sp</name>
    <dbReference type="NCBI Taxonomy" id="165438"/>
    <lineage>
        <taxon>Bacteria</taxon>
        <taxon>Pseudomonadati</taxon>
        <taxon>Pseudomonadota</taxon>
        <taxon>Gammaproteobacteria</taxon>
        <taxon>Lysobacterales</taxon>
        <taxon>Lysobacteraceae</taxon>
        <taxon>Stenotrophomonas</taxon>
        <taxon>environmental samples</taxon>
    </lineage>
</organism>
<evidence type="ECO:0000313" key="1">
    <source>
        <dbReference type="EMBL" id="SBV35319.1"/>
    </source>
</evidence>
<accession>A0A1Y5PZ99</accession>
<dbReference type="AlphaFoldDB" id="A0A1Y5PZ99"/>
<gene>
    <name evidence="1" type="ORF">STPYR_10249</name>
</gene>
<dbReference type="EMBL" id="FLTS01000001">
    <property type="protein sequence ID" value="SBV35319.1"/>
    <property type="molecule type" value="Genomic_DNA"/>
</dbReference>
<protein>
    <submittedName>
        <fullName evidence="1">Uncharacterized protein</fullName>
    </submittedName>
</protein>
<name>A0A1Y5PZ99_9GAMM</name>
<reference evidence="1" key="1">
    <citation type="submission" date="2016-03" db="EMBL/GenBank/DDBJ databases">
        <authorList>
            <person name="Ploux O."/>
        </authorList>
    </citation>
    <scope>NUCLEOTIDE SEQUENCE</scope>
    <source>
        <strain evidence="1">UC10</strain>
    </source>
</reference>
<sequence>MSVQGMPETKKPAFAGFRLFESWCPGEDSNLHGFTR</sequence>
<proteinExistence type="predicted"/>